<dbReference type="GO" id="GO:0071277">
    <property type="term" value="P:cellular response to calcium ion"/>
    <property type="evidence" value="ECO:0007669"/>
    <property type="project" value="TreeGrafter"/>
</dbReference>
<evidence type="ECO:0000259" key="3">
    <source>
        <dbReference type="PROSITE" id="PS50004"/>
    </source>
</evidence>
<gene>
    <name evidence="5" type="ORF">SteCoe_5345</name>
</gene>
<dbReference type="CDD" id="cd04048">
    <property type="entry name" value="C2A_Copine"/>
    <property type="match status" value="1"/>
</dbReference>
<accession>A0A1R2CSR6</accession>
<feature type="domain" description="VWFA" evidence="4">
    <location>
        <begin position="292"/>
        <end position="509"/>
    </location>
</feature>
<dbReference type="PROSITE" id="PS50004">
    <property type="entry name" value="C2"/>
    <property type="match status" value="1"/>
</dbReference>
<comment type="caution">
    <text evidence="5">The sequence shown here is derived from an EMBL/GenBank/DDBJ whole genome shotgun (WGS) entry which is preliminary data.</text>
</comment>
<dbReference type="Pfam" id="PF00168">
    <property type="entry name" value="C2"/>
    <property type="match status" value="2"/>
</dbReference>
<dbReference type="SMART" id="SM00327">
    <property type="entry name" value="VWA"/>
    <property type="match status" value="1"/>
</dbReference>
<dbReference type="SMART" id="SM00239">
    <property type="entry name" value="C2"/>
    <property type="match status" value="2"/>
</dbReference>
<dbReference type="EMBL" id="MPUH01000070">
    <property type="protein sequence ID" value="OMJ92025.1"/>
    <property type="molecule type" value="Genomic_DNA"/>
</dbReference>
<reference evidence="5 6" key="1">
    <citation type="submission" date="2016-11" db="EMBL/GenBank/DDBJ databases">
        <title>The macronuclear genome of Stentor coeruleus: a giant cell with tiny introns.</title>
        <authorList>
            <person name="Slabodnick M."/>
            <person name="Ruby J.G."/>
            <person name="Reiff S.B."/>
            <person name="Swart E.C."/>
            <person name="Gosai S."/>
            <person name="Prabakaran S."/>
            <person name="Witkowska E."/>
            <person name="Larue G.E."/>
            <person name="Fisher S."/>
            <person name="Freeman R.M."/>
            <person name="Gunawardena J."/>
            <person name="Chu W."/>
            <person name="Stover N.A."/>
            <person name="Gregory B.D."/>
            <person name="Nowacki M."/>
            <person name="Derisi J."/>
            <person name="Roy S.W."/>
            <person name="Marshall W.F."/>
            <person name="Sood P."/>
        </authorList>
    </citation>
    <scope>NUCLEOTIDE SEQUENCE [LARGE SCALE GENOMIC DNA]</scope>
    <source>
        <strain evidence="5">WM001</strain>
    </source>
</reference>
<keyword evidence="6" id="KW-1185">Reference proteome</keyword>
<evidence type="ECO:0000259" key="4">
    <source>
        <dbReference type="PROSITE" id="PS50234"/>
    </source>
</evidence>
<dbReference type="Proteomes" id="UP000187209">
    <property type="component" value="Unassembled WGS sequence"/>
</dbReference>
<dbReference type="InterPro" id="IPR000008">
    <property type="entry name" value="C2_dom"/>
</dbReference>
<name>A0A1R2CSR6_9CILI</name>
<dbReference type="InterPro" id="IPR037768">
    <property type="entry name" value="C2B_Copine"/>
</dbReference>
<evidence type="ECO:0000313" key="5">
    <source>
        <dbReference type="EMBL" id="OMJ92025.1"/>
    </source>
</evidence>
<dbReference type="SUPFAM" id="SSF53300">
    <property type="entry name" value="vWA-like"/>
    <property type="match status" value="1"/>
</dbReference>
<protein>
    <submittedName>
        <fullName evidence="5">Uncharacterized protein</fullName>
    </submittedName>
</protein>
<comment type="similarity">
    <text evidence="1">Belongs to the copine family.</text>
</comment>
<dbReference type="Gene3D" id="2.60.40.150">
    <property type="entry name" value="C2 domain"/>
    <property type="match status" value="1"/>
</dbReference>
<dbReference type="InterPro" id="IPR002035">
    <property type="entry name" value="VWF_A"/>
</dbReference>
<dbReference type="GO" id="GO:0005544">
    <property type="term" value="F:calcium-dependent phospholipid binding"/>
    <property type="evidence" value="ECO:0007669"/>
    <property type="project" value="InterPro"/>
</dbReference>
<dbReference type="AlphaFoldDB" id="A0A1R2CSR6"/>
<dbReference type="GO" id="GO:0005886">
    <property type="term" value="C:plasma membrane"/>
    <property type="evidence" value="ECO:0007669"/>
    <property type="project" value="TreeGrafter"/>
</dbReference>
<keyword evidence="2" id="KW-0677">Repeat</keyword>
<organism evidence="5 6">
    <name type="scientific">Stentor coeruleus</name>
    <dbReference type="NCBI Taxonomy" id="5963"/>
    <lineage>
        <taxon>Eukaryota</taxon>
        <taxon>Sar</taxon>
        <taxon>Alveolata</taxon>
        <taxon>Ciliophora</taxon>
        <taxon>Postciliodesmatophora</taxon>
        <taxon>Heterotrichea</taxon>
        <taxon>Heterotrichida</taxon>
        <taxon>Stentoridae</taxon>
        <taxon>Stentor</taxon>
    </lineage>
</organism>
<dbReference type="InterPro" id="IPR035892">
    <property type="entry name" value="C2_domain_sf"/>
</dbReference>
<dbReference type="InterPro" id="IPR036465">
    <property type="entry name" value="vWFA_dom_sf"/>
</dbReference>
<evidence type="ECO:0000313" key="6">
    <source>
        <dbReference type="Proteomes" id="UP000187209"/>
    </source>
</evidence>
<dbReference type="PROSITE" id="PS50234">
    <property type="entry name" value="VWFA"/>
    <property type="match status" value="1"/>
</dbReference>
<feature type="domain" description="C2" evidence="3">
    <location>
        <begin position="1"/>
        <end position="119"/>
    </location>
</feature>
<dbReference type="CDD" id="cd04047">
    <property type="entry name" value="C2B_Copine"/>
    <property type="match status" value="1"/>
</dbReference>
<dbReference type="InterPro" id="IPR010734">
    <property type="entry name" value="Copine_C"/>
</dbReference>
<proteinExistence type="inferred from homology"/>
<dbReference type="PANTHER" id="PTHR10857:SF106">
    <property type="entry name" value="C2 DOMAIN-CONTAINING PROTEIN"/>
    <property type="match status" value="1"/>
</dbReference>
<dbReference type="PANTHER" id="PTHR10857">
    <property type="entry name" value="COPINE"/>
    <property type="match status" value="1"/>
</dbReference>
<dbReference type="InterPro" id="IPR045052">
    <property type="entry name" value="Copine"/>
</dbReference>
<evidence type="ECO:0000256" key="2">
    <source>
        <dbReference type="ARBA" id="ARBA00022737"/>
    </source>
</evidence>
<sequence length="597" mass="67354">MVEIRSDTTKVQLFISCRKLKDVETFSKSDPFVEVFERHSRNEWIKVGQTEVIWDNLNPDFIKNFVLDYYFEEQKYLFFKVFDANIENGREVKGLQLGEVECTLGEIVGAKGQQIIKTLHLQGERRSTGNIILRVEEVTSINNDEVSISFSARNLEDHSCWYKFHRFKPMFYLSRIMESGGNQRVYCSEFSKGTNLTWKTIKKSMQDLCNGDATRPILFELYDNHSSGKNTFLGSFEFSLQKITEEGKKMFEIEQPIGKKSRKSVGQVIISSIQITKIYSFLDYIAGGCSINLLIAVDFTGSNGHPNSPSSLHYINPAGYNQYQSALHAVSDILLNYDSDKEVPLYGFGGKINRQLSHCFPLNFNHQNPSVCGLPGIMTAYRNALTAVELSGPTLFAQVISTAVQMAENAQVNQLNQQYFILLILTDGEIHDMRETIDWIVRGSNSPLSIVIVGIGNENFANMDKLDADDEPLIDSRGRQMTRDIVQFVPYRNFGNSPTALTKEVLAEIPREITNFFRIKGITPNQAIQAPEFDFHRSYTASSADGGNVGNVVRPPPVHDVYNTPEIIYGYGSFNPPPPPPMANAPQNYYTYSAPKG</sequence>
<dbReference type="OrthoDB" id="5855668at2759"/>
<dbReference type="SUPFAM" id="SSF49562">
    <property type="entry name" value="C2 domain (Calcium/lipid-binding domain, CaLB)"/>
    <property type="match status" value="2"/>
</dbReference>
<evidence type="ECO:0000256" key="1">
    <source>
        <dbReference type="ARBA" id="ARBA00009048"/>
    </source>
</evidence>
<dbReference type="Pfam" id="PF07002">
    <property type="entry name" value="Copine"/>
    <property type="match status" value="1"/>
</dbReference>